<accession>A0A0D5LRZ6</accession>
<evidence type="ECO:0000313" key="3">
    <source>
        <dbReference type="Proteomes" id="UP000032611"/>
    </source>
</evidence>
<evidence type="ECO:0000256" key="1">
    <source>
        <dbReference type="SAM" id="SignalP"/>
    </source>
</evidence>
<dbReference type="KEGG" id="mey:TM49_15360"/>
<dbReference type="GO" id="GO:0043448">
    <property type="term" value="P:alkane catabolic process"/>
    <property type="evidence" value="ECO:0007669"/>
    <property type="project" value="TreeGrafter"/>
</dbReference>
<dbReference type="Proteomes" id="UP000032611">
    <property type="component" value="Chromosome"/>
</dbReference>
<proteinExistence type="predicted"/>
<sequence length="126" mass="13509">MKTTLLAAAVLVAFTGMAHAGTNTFQTVSSNSGPVLAGQNGRTLYTYDQDARDVSACYGPCAANWPPYIANSAAQPFAHYTFVVRTDGQRQWALNGKPLYFRAQDQKPGDTTGQDAAGHWQVARPA</sequence>
<gene>
    <name evidence="2" type="ORF">TM49_15360</name>
</gene>
<dbReference type="OrthoDB" id="9800666at2"/>
<dbReference type="InterPro" id="IPR014558">
    <property type="entry name" value="UCP029720"/>
</dbReference>
<name>A0A0D5LRZ6_MAREN</name>
<dbReference type="PANTHER" id="PTHR39335">
    <property type="entry name" value="BLL4220 PROTEIN"/>
    <property type="match status" value="1"/>
</dbReference>
<feature type="signal peptide" evidence="1">
    <location>
        <begin position="1"/>
        <end position="20"/>
    </location>
</feature>
<dbReference type="EMBL" id="CP010803">
    <property type="protein sequence ID" value="AJY46740.1"/>
    <property type="molecule type" value="Genomic_DNA"/>
</dbReference>
<evidence type="ECO:0008006" key="4">
    <source>
        <dbReference type="Google" id="ProtNLM"/>
    </source>
</evidence>
<dbReference type="HOGENOM" id="CLU_053665_2_0_5"/>
<reference evidence="2 3" key="1">
    <citation type="journal article" date="2015" name="Genome Announc.">
        <title>Complete genome sequence of Martelella endophytica YC6887, which has antifungal activity associated with a halophyte.</title>
        <authorList>
            <person name="Khan A."/>
            <person name="Khan H."/>
            <person name="Chung E.J."/>
            <person name="Hossain M.T."/>
            <person name="Chung Y.R."/>
        </authorList>
    </citation>
    <scope>NUCLEOTIDE SEQUENCE [LARGE SCALE GENOMIC DNA]</scope>
    <source>
        <strain evidence="2">YC6887</strain>
    </source>
</reference>
<dbReference type="InterPro" id="IPR005297">
    <property type="entry name" value="Lipoprotein_repeat"/>
</dbReference>
<keyword evidence="1" id="KW-0732">Signal</keyword>
<dbReference type="PANTHER" id="PTHR39335:SF1">
    <property type="entry name" value="BLL4220 PROTEIN"/>
    <property type="match status" value="1"/>
</dbReference>
<dbReference type="PIRSF" id="PIRSF029720">
    <property type="entry name" value="UCP029720"/>
    <property type="match status" value="1"/>
</dbReference>
<keyword evidence="3" id="KW-1185">Reference proteome</keyword>
<protein>
    <recommendedName>
        <fullName evidence="4">Lipoprotein</fullName>
    </recommendedName>
</protein>
<dbReference type="STRING" id="1486262.TM49_15360"/>
<dbReference type="AlphaFoldDB" id="A0A0D5LRZ6"/>
<feature type="chain" id="PRO_5002295371" description="Lipoprotein" evidence="1">
    <location>
        <begin position="21"/>
        <end position="126"/>
    </location>
</feature>
<dbReference type="Pfam" id="PF03640">
    <property type="entry name" value="Lipoprotein_15"/>
    <property type="match status" value="2"/>
</dbReference>
<dbReference type="RefSeq" id="WP_045682557.1">
    <property type="nucleotide sequence ID" value="NZ_CP010803.1"/>
</dbReference>
<evidence type="ECO:0000313" key="2">
    <source>
        <dbReference type="EMBL" id="AJY46740.1"/>
    </source>
</evidence>
<dbReference type="PATRIC" id="fig|1486262.3.peg.3174"/>
<organism evidence="2 3">
    <name type="scientific">Martelella endophytica</name>
    <dbReference type="NCBI Taxonomy" id="1486262"/>
    <lineage>
        <taxon>Bacteria</taxon>
        <taxon>Pseudomonadati</taxon>
        <taxon>Pseudomonadota</taxon>
        <taxon>Alphaproteobacteria</taxon>
        <taxon>Hyphomicrobiales</taxon>
        <taxon>Aurantimonadaceae</taxon>
        <taxon>Martelella</taxon>
    </lineage>
</organism>